<geneLocation type="plasmid" evidence="1 2">
    <name>pJCM15296</name>
</geneLocation>
<name>A0ABM7IMX1_9MYCO</name>
<dbReference type="EMBL" id="AP022578">
    <property type="protein sequence ID" value="BBX88138.1"/>
    <property type="molecule type" value="Genomic_DNA"/>
</dbReference>
<protein>
    <submittedName>
        <fullName evidence="1">Uncharacterized protein</fullName>
    </submittedName>
</protein>
<keyword evidence="2" id="KW-1185">Reference proteome</keyword>
<dbReference type="Proteomes" id="UP000465609">
    <property type="component" value="Plasmid pJCM15296"/>
</dbReference>
<sequence length="110" mass="12099">MGRTATIQTGDRILRDGIREDLDLDYLDLPWTAELVAPGFTLGPFARGYRTLSRTNGRPVAAARDETLSLVKLVPLSHFILVEDLEALKRAFLSSTGAPLLTADGRYRAL</sequence>
<evidence type="ECO:0000313" key="2">
    <source>
        <dbReference type="Proteomes" id="UP000465609"/>
    </source>
</evidence>
<organism evidence="1 2">
    <name type="scientific">Mycolicibacterium aubagnense</name>
    <dbReference type="NCBI Taxonomy" id="319707"/>
    <lineage>
        <taxon>Bacteria</taxon>
        <taxon>Bacillati</taxon>
        <taxon>Actinomycetota</taxon>
        <taxon>Actinomycetes</taxon>
        <taxon>Mycobacteriales</taxon>
        <taxon>Mycobacteriaceae</taxon>
        <taxon>Mycolicibacterium</taxon>
    </lineage>
</organism>
<dbReference type="Pfam" id="PF15598">
    <property type="entry name" value="Imm61"/>
    <property type="match status" value="1"/>
</dbReference>
<proteinExistence type="predicted"/>
<gene>
    <name evidence="1" type="ORF">MAUB_63390</name>
</gene>
<reference evidence="1 2" key="1">
    <citation type="journal article" date="2019" name="Emerg. Microbes Infect.">
        <title>Comprehensive subspecies identification of 175 nontuberculous mycobacteria species based on 7547 genomic profiles.</title>
        <authorList>
            <person name="Matsumoto Y."/>
            <person name="Kinjo T."/>
            <person name="Motooka D."/>
            <person name="Nabeya D."/>
            <person name="Jung N."/>
            <person name="Uechi K."/>
            <person name="Horii T."/>
            <person name="Iida T."/>
            <person name="Fujita J."/>
            <person name="Nakamura S."/>
        </authorList>
    </citation>
    <scope>NUCLEOTIDE SEQUENCE [LARGE SCALE GENOMIC DNA]</scope>
    <source>
        <strain evidence="1 2">JCM 15296</strain>
        <plasmid evidence="1">pJCM15296</plasmid>
    </source>
</reference>
<evidence type="ECO:0000313" key="1">
    <source>
        <dbReference type="EMBL" id="BBX88138.1"/>
    </source>
</evidence>
<dbReference type="InterPro" id="IPR028953">
    <property type="entry name" value="Imm_IFT-like"/>
</dbReference>
<accession>A0ABM7IMX1</accession>
<keyword evidence="1" id="KW-0614">Plasmid</keyword>
<dbReference type="RefSeq" id="WP_163912234.1">
    <property type="nucleotide sequence ID" value="NZ_AP022578.1"/>
</dbReference>